<dbReference type="Proteomes" id="UP001501126">
    <property type="component" value="Unassembled WGS sequence"/>
</dbReference>
<evidence type="ECO:0000256" key="1">
    <source>
        <dbReference type="ARBA" id="ARBA00022729"/>
    </source>
</evidence>
<dbReference type="InterPro" id="IPR011047">
    <property type="entry name" value="Quinoprotein_ADH-like_sf"/>
</dbReference>
<comment type="caution">
    <text evidence="3">The sequence shown here is derived from an EMBL/GenBank/DDBJ whole genome shotgun (WGS) entry which is preliminary data.</text>
</comment>
<gene>
    <name evidence="3" type="ORF">GCM10009118_03320</name>
</gene>
<proteinExistence type="predicted"/>
<dbReference type="SUPFAM" id="SSF50998">
    <property type="entry name" value="Quinoprotein alcohol dehydrogenase-like"/>
    <property type="match status" value="1"/>
</dbReference>
<organism evidence="3 4">
    <name type="scientific">Wandonia haliotis</name>
    <dbReference type="NCBI Taxonomy" id="574963"/>
    <lineage>
        <taxon>Bacteria</taxon>
        <taxon>Pseudomonadati</taxon>
        <taxon>Bacteroidota</taxon>
        <taxon>Flavobacteriia</taxon>
        <taxon>Flavobacteriales</taxon>
        <taxon>Crocinitomicaceae</taxon>
        <taxon>Wandonia</taxon>
    </lineage>
</organism>
<dbReference type="EMBL" id="BAAAFH010000003">
    <property type="protein sequence ID" value="GAA0873924.1"/>
    <property type="molecule type" value="Genomic_DNA"/>
</dbReference>
<dbReference type="InterPro" id="IPR052918">
    <property type="entry name" value="Motility_Chemotaxis_Reg"/>
</dbReference>
<reference evidence="3 4" key="1">
    <citation type="journal article" date="2019" name="Int. J. Syst. Evol. Microbiol.">
        <title>The Global Catalogue of Microorganisms (GCM) 10K type strain sequencing project: providing services to taxonomists for standard genome sequencing and annotation.</title>
        <authorList>
            <consortium name="The Broad Institute Genomics Platform"/>
            <consortium name="The Broad Institute Genome Sequencing Center for Infectious Disease"/>
            <person name="Wu L."/>
            <person name="Ma J."/>
        </authorList>
    </citation>
    <scope>NUCLEOTIDE SEQUENCE [LARGE SCALE GENOMIC DNA]</scope>
    <source>
        <strain evidence="3 4">JCM 16083</strain>
    </source>
</reference>
<protein>
    <recommendedName>
        <fullName evidence="2">Secretion system C-terminal sorting domain-containing protein</fullName>
    </recommendedName>
</protein>
<keyword evidence="4" id="KW-1185">Reference proteome</keyword>
<feature type="domain" description="Secretion system C-terminal sorting" evidence="2">
    <location>
        <begin position="521"/>
        <end position="585"/>
    </location>
</feature>
<evidence type="ECO:0000259" key="2">
    <source>
        <dbReference type="Pfam" id="PF18962"/>
    </source>
</evidence>
<sequence length="591" mass="63533">MKNHLLIPVLCGSLFTQIAHSQELEWSFATAIGTANNSIATLATDSQNNFIIGGILQGTGDFDPNAGTTQLTSSGLKDAYIAKYDEDKNLLWAFTFGGDEDEDIISDIVVDDADNIYIGGFFTGTVDFDPSAGEQSLTSHPMGVGTSAFVLKLDANGNFLWVKDYGVGNIANSNKIMALALDNDRNLIVGGKYYSNGNFPMVFEEGNPDAELNEGDKMAQYVLKLNENGEFIWVKRIVAHSIKSIEVDAANSIYITGEYTTSGVYYNPNDMNPDPNVVETLPVFGQTDIFICKLNESGEYQWSNGMGNAYVDNASKLAVDNNGNVSFIGTFVGEMEVDPSENSFLLNFDLSINAYIIQYSSGGTLNWAAAIGDENGKEDVFYDITVDSGNNLYIAGFIGGPTDMNPGVGDSIVGTNAQYRPVMLKLKGDGEFVYTQYYATNTLSGNYSHATAISLATDGSVYLGGNFAGLLDSDAGEGEANLTSTGFTDLFVIKLHNEVEGGQGGTSGITEHVNTLAAVAYPNPGADFVLIQAAVAEKFTVRVMNQYGQVISSETSHSHEHTLSTATFATGIYFIEVAAEGNHQIIKWVKE</sequence>
<dbReference type="NCBIfam" id="TIGR04183">
    <property type="entry name" value="Por_Secre_tail"/>
    <property type="match status" value="1"/>
</dbReference>
<keyword evidence="1" id="KW-0732">Signal</keyword>
<dbReference type="RefSeq" id="WP_343784454.1">
    <property type="nucleotide sequence ID" value="NZ_BAAAFH010000003.1"/>
</dbReference>
<evidence type="ECO:0000313" key="4">
    <source>
        <dbReference type="Proteomes" id="UP001501126"/>
    </source>
</evidence>
<dbReference type="Pfam" id="PF18962">
    <property type="entry name" value="Por_Secre_tail"/>
    <property type="match status" value="1"/>
</dbReference>
<dbReference type="PANTHER" id="PTHR35580:SF1">
    <property type="entry name" value="PHYTASE-LIKE DOMAIN-CONTAINING PROTEIN"/>
    <property type="match status" value="1"/>
</dbReference>
<name>A0ABN1ML07_9FLAO</name>
<dbReference type="InterPro" id="IPR026444">
    <property type="entry name" value="Secre_tail"/>
</dbReference>
<dbReference type="Gene3D" id="2.80.10.50">
    <property type="match status" value="1"/>
</dbReference>
<evidence type="ECO:0000313" key="3">
    <source>
        <dbReference type="EMBL" id="GAA0873924.1"/>
    </source>
</evidence>
<accession>A0ABN1ML07</accession>
<dbReference type="PANTHER" id="PTHR35580">
    <property type="entry name" value="CELL SURFACE GLYCOPROTEIN (S-LAYER PROTEIN)-LIKE PROTEIN"/>
    <property type="match status" value="1"/>
</dbReference>